<dbReference type="AlphaFoldDB" id="A0A316DNW2"/>
<comment type="caution">
    <text evidence="16">The sequence shown here is derived from an EMBL/GenBank/DDBJ whole genome shotgun (WGS) entry which is preliminary data.</text>
</comment>
<evidence type="ECO:0000256" key="3">
    <source>
        <dbReference type="ARBA" id="ARBA00022452"/>
    </source>
</evidence>
<dbReference type="GO" id="GO:0009279">
    <property type="term" value="C:cell outer membrane"/>
    <property type="evidence" value="ECO:0007669"/>
    <property type="project" value="UniProtKB-SubCell"/>
</dbReference>
<evidence type="ECO:0000256" key="10">
    <source>
        <dbReference type="ARBA" id="ARBA00023136"/>
    </source>
</evidence>
<dbReference type="GO" id="GO:0015344">
    <property type="term" value="F:siderophore uptake transmembrane transporter activity"/>
    <property type="evidence" value="ECO:0007669"/>
    <property type="project" value="TreeGrafter"/>
</dbReference>
<protein>
    <submittedName>
        <fullName evidence="16">Iron complex outermembrane receptor protein</fullName>
    </submittedName>
</protein>
<evidence type="ECO:0000256" key="5">
    <source>
        <dbReference type="ARBA" id="ARBA00022692"/>
    </source>
</evidence>
<keyword evidence="16" id="KW-0675">Receptor</keyword>
<evidence type="ECO:0000256" key="11">
    <source>
        <dbReference type="ARBA" id="ARBA00023237"/>
    </source>
</evidence>
<gene>
    <name evidence="16" type="ORF">LV89_03975</name>
</gene>
<comment type="similarity">
    <text evidence="12 13">Belongs to the TonB-dependent receptor family.</text>
</comment>
<dbReference type="InterPro" id="IPR039426">
    <property type="entry name" value="TonB-dep_rcpt-like"/>
</dbReference>
<evidence type="ECO:0000256" key="7">
    <source>
        <dbReference type="ARBA" id="ARBA00023004"/>
    </source>
</evidence>
<dbReference type="Gene3D" id="2.60.40.1120">
    <property type="entry name" value="Carboxypeptidase-like, regulatory domain"/>
    <property type="match status" value="1"/>
</dbReference>
<keyword evidence="9 13" id="KW-0798">TonB box</keyword>
<evidence type="ECO:0000256" key="8">
    <source>
        <dbReference type="ARBA" id="ARBA00023065"/>
    </source>
</evidence>
<evidence type="ECO:0000256" key="12">
    <source>
        <dbReference type="PROSITE-ProRule" id="PRU01360"/>
    </source>
</evidence>
<keyword evidence="5 12" id="KW-0812">Transmembrane</keyword>
<feature type="domain" description="TonB-dependent receptor-like beta-barrel" evidence="14">
    <location>
        <begin position="391"/>
        <end position="808"/>
    </location>
</feature>
<evidence type="ECO:0000259" key="15">
    <source>
        <dbReference type="Pfam" id="PF07715"/>
    </source>
</evidence>
<dbReference type="InterPro" id="IPR008969">
    <property type="entry name" value="CarboxyPept-like_regulatory"/>
</dbReference>
<keyword evidence="17" id="KW-1185">Reference proteome</keyword>
<proteinExistence type="inferred from homology"/>
<keyword evidence="7" id="KW-0408">Iron</keyword>
<keyword evidence="4" id="KW-0410">Iron transport</keyword>
<keyword evidence="11 12" id="KW-0998">Cell outer membrane</keyword>
<reference evidence="16 17" key="1">
    <citation type="submission" date="2018-05" db="EMBL/GenBank/DDBJ databases">
        <title>Genomic Encyclopedia of Archaeal and Bacterial Type Strains, Phase II (KMG-II): from individual species to whole genera.</title>
        <authorList>
            <person name="Goeker M."/>
        </authorList>
    </citation>
    <scope>NUCLEOTIDE SEQUENCE [LARGE SCALE GENOMIC DNA]</scope>
    <source>
        <strain evidence="16 17">DSM 22214</strain>
    </source>
</reference>
<dbReference type="Pfam" id="PF00593">
    <property type="entry name" value="TonB_dep_Rec_b-barrel"/>
    <property type="match status" value="1"/>
</dbReference>
<dbReference type="Gene3D" id="2.40.170.20">
    <property type="entry name" value="TonB-dependent receptor, beta-barrel domain"/>
    <property type="match status" value="1"/>
</dbReference>
<keyword evidence="2 12" id="KW-0813">Transport</keyword>
<organism evidence="16 17">
    <name type="scientific">Arcicella aurantiaca</name>
    <dbReference type="NCBI Taxonomy" id="591202"/>
    <lineage>
        <taxon>Bacteria</taxon>
        <taxon>Pseudomonadati</taxon>
        <taxon>Bacteroidota</taxon>
        <taxon>Cytophagia</taxon>
        <taxon>Cytophagales</taxon>
        <taxon>Flectobacillaceae</taxon>
        <taxon>Arcicella</taxon>
    </lineage>
</organism>
<keyword evidence="3 12" id="KW-1134">Transmembrane beta strand</keyword>
<dbReference type="Pfam" id="PF07715">
    <property type="entry name" value="Plug"/>
    <property type="match status" value="1"/>
</dbReference>
<evidence type="ECO:0000313" key="16">
    <source>
        <dbReference type="EMBL" id="PWK19456.1"/>
    </source>
</evidence>
<dbReference type="SUPFAM" id="SSF56935">
    <property type="entry name" value="Porins"/>
    <property type="match status" value="1"/>
</dbReference>
<evidence type="ECO:0000256" key="13">
    <source>
        <dbReference type="RuleBase" id="RU003357"/>
    </source>
</evidence>
<dbReference type="PROSITE" id="PS52016">
    <property type="entry name" value="TONB_DEPENDENT_REC_3"/>
    <property type="match status" value="1"/>
</dbReference>
<evidence type="ECO:0000256" key="1">
    <source>
        <dbReference type="ARBA" id="ARBA00004571"/>
    </source>
</evidence>
<keyword evidence="8" id="KW-0406">Ion transport</keyword>
<dbReference type="Gene3D" id="2.170.130.10">
    <property type="entry name" value="TonB-dependent receptor, plug domain"/>
    <property type="match status" value="1"/>
</dbReference>
<keyword evidence="6" id="KW-0732">Signal</keyword>
<dbReference type="SUPFAM" id="SSF49464">
    <property type="entry name" value="Carboxypeptidase regulatory domain-like"/>
    <property type="match status" value="1"/>
</dbReference>
<dbReference type="PANTHER" id="PTHR32552:SF68">
    <property type="entry name" value="FERRICHROME OUTER MEMBRANE TRANSPORTER_PHAGE RECEPTOR"/>
    <property type="match status" value="1"/>
</dbReference>
<dbReference type="EMBL" id="QGGO01000027">
    <property type="protein sequence ID" value="PWK19456.1"/>
    <property type="molecule type" value="Genomic_DNA"/>
</dbReference>
<evidence type="ECO:0000256" key="9">
    <source>
        <dbReference type="ARBA" id="ARBA00023077"/>
    </source>
</evidence>
<dbReference type="InterPro" id="IPR036942">
    <property type="entry name" value="Beta-barrel_TonB_sf"/>
</dbReference>
<feature type="domain" description="TonB-dependent receptor plug" evidence="15">
    <location>
        <begin position="178"/>
        <end position="285"/>
    </location>
</feature>
<dbReference type="InterPro" id="IPR012910">
    <property type="entry name" value="Plug_dom"/>
</dbReference>
<evidence type="ECO:0000256" key="2">
    <source>
        <dbReference type="ARBA" id="ARBA00022448"/>
    </source>
</evidence>
<keyword evidence="10 12" id="KW-0472">Membrane</keyword>
<dbReference type="Pfam" id="PF13715">
    <property type="entry name" value="CarbopepD_reg_2"/>
    <property type="match status" value="1"/>
</dbReference>
<evidence type="ECO:0000313" key="17">
    <source>
        <dbReference type="Proteomes" id="UP000245489"/>
    </source>
</evidence>
<comment type="subcellular location">
    <subcellularLocation>
        <location evidence="1 12">Cell outer membrane</location>
        <topology evidence="1 12">Multi-pass membrane protein</topology>
    </subcellularLocation>
</comment>
<accession>A0A316DNW2</accession>
<sequence>MLSKGILFNHKINGLLYVKSEGFDSLSFLNLNSSMKNSYLLSLNSEKSLTNNYLSSIFCHFANRYFLTIYCLLLTVTCSFAQLSISGKISDAETGKPLASANVILENTSRGAATNQQGAYSLKNLKKGSYILKISYLGFTKISKAIDLQKDEVLDFSLQKSTFEADEVVVSATRANANSAMAYSDISKEYLQKQNLGQDIPQLLNFTPSLVTTSDAGAGVGYTGIRIRGTDATRINVTVNGIPINDSESQGTYWVNMPDLASSTNSVQIQRGVGTSTNGAGAFGATVNLSTNEFRKDPYAEINNSIGSFKTRKSTIMVGSGLLNGKFTVDGRLSKLISDGYVDRASSDLKSFYLSGAYFGKKSFVRLNVFSGKEKTYQSWYGLSESDLLVNRKMNYYTYPNQTDNYQQDHYQLLSSHNLSSNWTFNFNLHYTKGAGYYEEYKEADKFSNYGLPNIVNGTETIKKTDLIRRKWLDNDFYGTTFSLEYQGNNKLSATIGGGYNQYEGKHFGEIIWAKYAQNIPLGQRWYENNSNKKDFNLYGKVNYALAENLNAYADLQIRTVNYDMKGIASKRQDITQKTEYSFFNPKLGLTYSLSDHSTVFGSYSVGNKEPSRQDFVDNAPKYPQAETLNDWEIGYKTQLSNVALSVNGYYMNYKNQLVLTGKVNDVGEAIRVNVPESYRLGLEIEAGVQLAKTLRLNANATFSSNKIKNFEEIVPNYDGDADGVNKFAETDIAFSPSTILGSQILFTPVKNLEFGLLSKYVGKQYLDNTTNDKRKINAYFTNDLRAIYTVKGKLLKEVNFSFLVNNLFNTLYESNGYSFSYIYEKQTITENYYYPQAGTNVMFGVNLKF</sequence>
<evidence type="ECO:0000259" key="14">
    <source>
        <dbReference type="Pfam" id="PF00593"/>
    </source>
</evidence>
<dbReference type="InterPro" id="IPR000531">
    <property type="entry name" value="Beta-barrel_TonB"/>
</dbReference>
<dbReference type="Proteomes" id="UP000245489">
    <property type="component" value="Unassembled WGS sequence"/>
</dbReference>
<dbReference type="InterPro" id="IPR037066">
    <property type="entry name" value="Plug_dom_sf"/>
</dbReference>
<name>A0A316DNW2_9BACT</name>
<dbReference type="PANTHER" id="PTHR32552">
    <property type="entry name" value="FERRICHROME IRON RECEPTOR-RELATED"/>
    <property type="match status" value="1"/>
</dbReference>
<evidence type="ECO:0000256" key="4">
    <source>
        <dbReference type="ARBA" id="ARBA00022496"/>
    </source>
</evidence>
<evidence type="ECO:0000256" key="6">
    <source>
        <dbReference type="ARBA" id="ARBA00022729"/>
    </source>
</evidence>